<reference evidence="2 3" key="1">
    <citation type="submission" date="2020-08" db="EMBL/GenBank/DDBJ databases">
        <title>Genomic Encyclopedia of Type Strains, Phase IV (KMG-IV): sequencing the most valuable type-strain genomes for metagenomic binning, comparative biology and taxonomic classification.</title>
        <authorList>
            <person name="Goeker M."/>
        </authorList>
    </citation>
    <scope>NUCLEOTIDE SEQUENCE [LARGE SCALE GENOMIC DNA]</scope>
    <source>
        <strain evidence="2 3">DSM 23562</strain>
    </source>
</reference>
<dbReference type="RefSeq" id="WP_184199152.1">
    <property type="nucleotide sequence ID" value="NZ_JACHGW010000003.1"/>
</dbReference>
<evidence type="ECO:0000259" key="1">
    <source>
        <dbReference type="Pfam" id="PF00534"/>
    </source>
</evidence>
<feature type="domain" description="Glycosyl transferase family 1" evidence="1">
    <location>
        <begin position="47"/>
        <end position="201"/>
    </location>
</feature>
<organism evidence="2 3">
    <name type="scientific">Armatimonas rosea</name>
    <dbReference type="NCBI Taxonomy" id="685828"/>
    <lineage>
        <taxon>Bacteria</taxon>
        <taxon>Bacillati</taxon>
        <taxon>Armatimonadota</taxon>
        <taxon>Armatimonadia</taxon>
        <taxon>Armatimonadales</taxon>
        <taxon>Armatimonadaceae</taxon>
        <taxon>Armatimonas</taxon>
    </lineage>
</organism>
<evidence type="ECO:0000313" key="3">
    <source>
        <dbReference type="Proteomes" id="UP000520814"/>
    </source>
</evidence>
<dbReference type="Proteomes" id="UP000520814">
    <property type="component" value="Unassembled WGS sequence"/>
</dbReference>
<dbReference type="Gene3D" id="3.40.50.2000">
    <property type="entry name" value="Glycogen Phosphorylase B"/>
    <property type="match status" value="2"/>
</dbReference>
<dbReference type="GO" id="GO:0016757">
    <property type="term" value="F:glycosyltransferase activity"/>
    <property type="evidence" value="ECO:0007669"/>
    <property type="project" value="InterPro"/>
</dbReference>
<dbReference type="AlphaFoldDB" id="A0A7W9SSX8"/>
<dbReference type="PANTHER" id="PTHR12526">
    <property type="entry name" value="GLYCOSYLTRANSFERASE"/>
    <property type="match status" value="1"/>
</dbReference>
<dbReference type="InterPro" id="IPR001296">
    <property type="entry name" value="Glyco_trans_1"/>
</dbReference>
<dbReference type="EMBL" id="JACHGW010000003">
    <property type="protein sequence ID" value="MBB6051683.1"/>
    <property type="molecule type" value="Genomic_DNA"/>
</dbReference>
<keyword evidence="3" id="KW-1185">Reference proteome</keyword>
<protein>
    <submittedName>
        <fullName evidence="2">Glycosyltransferase involved in cell wall biosynthesis</fullName>
    </submittedName>
</protein>
<gene>
    <name evidence="2" type="ORF">HNQ39_003493</name>
</gene>
<proteinExistence type="predicted"/>
<accession>A0A7W9SSX8</accession>
<dbReference type="Pfam" id="PF00534">
    <property type="entry name" value="Glycos_transf_1"/>
    <property type="match status" value="1"/>
</dbReference>
<keyword evidence="2" id="KW-0808">Transferase</keyword>
<sequence>MISVSGYVAARDQFEMFLPGDKIRTIYNGIDLARFSVAQAPVANAVFTVVFAGQLIPEKGLELLIEAVAQLKVQDGIVVQVKVAGAGRSQSELVALAERLVPGQIQFLGQVSDLQEHFRAADAAVFPSRWAEAFGFVVAEAMACGLPVIVSDAGALPEVVGADQQAGLIFESDDVGALAQQLKRLYSDPARRQAMGLIARQRTETLFSLDRMVDDYVAACLELLPDNKG</sequence>
<name>A0A7W9SSX8_ARMRO</name>
<dbReference type="CDD" id="cd03801">
    <property type="entry name" value="GT4_PimA-like"/>
    <property type="match status" value="1"/>
</dbReference>
<evidence type="ECO:0000313" key="2">
    <source>
        <dbReference type="EMBL" id="MBB6051683.1"/>
    </source>
</evidence>
<comment type="caution">
    <text evidence="2">The sequence shown here is derived from an EMBL/GenBank/DDBJ whole genome shotgun (WGS) entry which is preliminary data.</text>
</comment>
<dbReference type="SUPFAM" id="SSF53756">
    <property type="entry name" value="UDP-Glycosyltransferase/glycogen phosphorylase"/>
    <property type="match status" value="1"/>
</dbReference>